<name>A0ACB7XJ82_9ERIC</name>
<gene>
    <name evidence="1" type="ORF">Vadar_016978</name>
</gene>
<protein>
    <submittedName>
        <fullName evidence="1">Uncharacterized protein</fullName>
    </submittedName>
</protein>
<organism evidence="1 2">
    <name type="scientific">Vaccinium darrowii</name>
    <dbReference type="NCBI Taxonomy" id="229202"/>
    <lineage>
        <taxon>Eukaryota</taxon>
        <taxon>Viridiplantae</taxon>
        <taxon>Streptophyta</taxon>
        <taxon>Embryophyta</taxon>
        <taxon>Tracheophyta</taxon>
        <taxon>Spermatophyta</taxon>
        <taxon>Magnoliopsida</taxon>
        <taxon>eudicotyledons</taxon>
        <taxon>Gunneridae</taxon>
        <taxon>Pentapetalae</taxon>
        <taxon>asterids</taxon>
        <taxon>Ericales</taxon>
        <taxon>Ericaceae</taxon>
        <taxon>Vaccinioideae</taxon>
        <taxon>Vaccinieae</taxon>
        <taxon>Vaccinium</taxon>
    </lineage>
</organism>
<evidence type="ECO:0000313" key="2">
    <source>
        <dbReference type="Proteomes" id="UP000828048"/>
    </source>
</evidence>
<reference evidence="1 2" key="1">
    <citation type="journal article" date="2021" name="Hortic Res">
        <title>High-quality reference genome and annotation aids understanding of berry development for evergreen blueberry (Vaccinium darrowii).</title>
        <authorList>
            <person name="Yu J."/>
            <person name="Hulse-Kemp A.M."/>
            <person name="Babiker E."/>
            <person name="Staton M."/>
        </authorList>
    </citation>
    <scope>NUCLEOTIDE SEQUENCE [LARGE SCALE GENOMIC DNA]</scope>
    <source>
        <strain evidence="2">cv. NJ 8807/NJ 8810</strain>
        <tissue evidence="1">Young leaf</tissue>
    </source>
</reference>
<evidence type="ECO:0000313" key="1">
    <source>
        <dbReference type="EMBL" id="KAH7840438.1"/>
    </source>
</evidence>
<dbReference type="EMBL" id="CM037160">
    <property type="protein sequence ID" value="KAH7840438.1"/>
    <property type="molecule type" value="Genomic_DNA"/>
</dbReference>
<comment type="caution">
    <text evidence="1">The sequence shown here is derived from an EMBL/GenBank/DDBJ whole genome shotgun (WGS) entry which is preliminary data.</text>
</comment>
<sequence length="86" mass="9707">MWKSTDKETGSISQPNQNSVSAFGSDFVENAGLNRSQKSCRLRWLNYLRPDIKRGDFGEDEDDLIIRLHRLLGNRQVESSSSSSSS</sequence>
<keyword evidence="2" id="KW-1185">Reference proteome</keyword>
<accession>A0ACB7XJ82</accession>
<proteinExistence type="predicted"/>
<dbReference type="Proteomes" id="UP000828048">
    <property type="component" value="Chromosome 10"/>
</dbReference>